<accession>A0A4Z1C543</accession>
<dbReference type="PROSITE" id="PS51257">
    <property type="entry name" value="PROKAR_LIPOPROTEIN"/>
    <property type="match status" value="1"/>
</dbReference>
<dbReference type="Proteomes" id="UP000298325">
    <property type="component" value="Unassembled WGS sequence"/>
</dbReference>
<gene>
    <name evidence="3" type="ORF">E5Q11_03185</name>
</gene>
<comment type="caution">
    <text evidence="3">The sequence shown here is derived from an EMBL/GenBank/DDBJ whole genome shotgun (WGS) entry which is preliminary data.</text>
</comment>
<evidence type="ECO:0000256" key="1">
    <source>
        <dbReference type="PROSITE-ProRule" id="PRU00339"/>
    </source>
</evidence>
<keyword evidence="1" id="KW-0802">TPR repeat</keyword>
<dbReference type="SMART" id="SM00028">
    <property type="entry name" value="TPR"/>
    <property type="match status" value="2"/>
</dbReference>
<protein>
    <submittedName>
        <fullName evidence="3">Tetratricopeptide repeat protein</fullName>
    </submittedName>
</protein>
<evidence type="ECO:0000256" key="2">
    <source>
        <dbReference type="SAM" id="SignalP"/>
    </source>
</evidence>
<feature type="repeat" description="TPR" evidence="1">
    <location>
        <begin position="75"/>
        <end position="108"/>
    </location>
</feature>
<dbReference type="OrthoDB" id="255821at2"/>
<organism evidence="3 4">
    <name type="scientific">Marinobacter confluentis</name>
    <dbReference type="NCBI Taxonomy" id="1697557"/>
    <lineage>
        <taxon>Bacteria</taxon>
        <taxon>Pseudomonadati</taxon>
        <taxon>Pseudomonadota</taxon>
        <taxon>Gammaproteobacteria</taxon>
        <taxon>Pseudomonadales</taxon>
        <taxon>Marinobacteraceae</taxon>
        <taxon>Marinobacter</taxon>
    </lineage>
</organism>
<dbReference type="Pfam" id="PF14559">
    <property type="entry name" value="TPR_19"/>
    <property type="match status" value="1"/>
</dbReference>
<name>A0A4Z1C543_9GAMM</name>
<feature type="signal peptide" evidence="2">
    <location>
        <begin position="1"/>
        <end position="27"/>
    </location>
</feature>
<feature type="chain" id="PRO_5021371482" evidence="2">
    <location>
        <begin position="28"/>
        <end position="164"/>
    </location>
</feature>
<dbReference type="Gene3D" id="1.25.40.10">
    <property type="entry name" value="Tetratricopeptide repeat domain"/>
    <property type="match status" value="1"/>
</dbReference>
<evidence type="ECO:0000313" key="4">
    <source>
        <dbReference type="Proteomes" id="UP000298325"/>
    </source>
</evidence>
<dbReference type="EMBL" id="SRPF01000001">
    <property type="protein sequence ID" value="TGN41551.1"/>
    <property type="molecule type" value="Genomic_DNA"/>
</dbReference>
<dbReference type="SUPFAM" id="SSF48452">
    <property type="entry name" value="TPR-like"/>
    <property type="match status" value="1"/>
</dbReference>
<dbReference type="InterPro" id="IPR019734">
    <property type="entry name" value="TPR_rpt"/>
</dbReference>
<dbReference type="RefSeq" id="WP_135801935.1">
    <property type="nucleotide sequence ID" value="NZ_SRPF01000001.1"/>
</dbReference>
<keyword evidence="2" id="KW-0732">Signal</keyword>
<sequence length="164" mass="17954">MTRNLILGLFCLILVGCAASPPAPSGAETTPEQEQQAAQEAAREAEKASMALKQGHKDAALAAYRTAFDLDPKDAVSANNLALLLREKGQFREAVTLLQKGIEHSPETAELHYNLAVIAELYLLDLELALAHYRRYRALTAETDQEAEGQLVAGWIADLERRLD</sequence>
<dbReference type="InterPro" id="IPR011990">
    <property type="entry name" value="TPR-like_helical_dom_sf"/>
</dbReference>
<dbReference type="PROSITE" id="PS50005">
    <property type="entry name" value="TPR"/>
    <property type="match status" value="1"/>
</dbReference>
<proteinExistence type="predicted"/>
<reference evidence="3 4" key="1">
    <citation type="submission" date="2019-04" db="EMBL/GenBank/DDBJ databases">
        <authorList>
            <person name="Park S."/>
            <person name="Yoon J.-H."/>
        </authorList>
    </citation>
    <scope>NUCLEOTIDE SEQUENCE [LARGE SCALE GENOMIC DNA]</scope>
    <source>
        <strain evidence="3 4">HJM-18</strain>
    </source>
</reference>
<dbReference type="AlphaFoldDB" id="A0A4Z1C543"/>
<keyword evidence="4" id="KW-1185">Reference proteome</keyword>
<evidence type="ECO:0000313" key="3">
    <source>
        <dbReference type="EMBL" id="TGN41551.1"/>
    </source>
</evidence>